<proteinExistence type="predicted"/>
<organism evidence="3 4">
    <name type="scientific">Microbacterium soli</name>
    <dbReference type="NCBI Taxonomy" id="446075"/>
    <lineage>
        <taxon>Bacteria</taxon>
        <taxon>Bacillati</taxon>
        <taxon>Actinomycetota</taxon>
        <taxon>Actinomycetes</taxon>
        <taxon>Micrococcales</taxon>
        <taxon>Microbacteriaceae</taxon>
        <taxon>Microbacterium</taxon>
    </lineage>
</organism>
<reference evidence="4" key="1">
    <citation type="journal article" date="2019" name="Int. J. Syst. Evol. Microbiol.">
        <title>The Global Catalogue of Microorganisms (GCM) 10K type strain sequencing project: providing services to taxonomists for standard genome sequencing and annotation.</title>
        <authorList>
            <consortium name="The Broad Institute Genomics Platform"/>
            <consortium name="The Broad Institute Genome Sequencing Center for Infectious Disease"/>
            <person name="Wu L."/>
            <person name="Ma J."/>
        </authorList>
    </citation>
    <scope>NUCLEOTIDE SEQUENCE [LARGE SCALE GENOMIC DNA]</scope>
    <source>
        <strain evidence="4">JCM 17024</strain>
    </source>
</reference>
<dbReference type="PANTHER" id="PTHR43476:SF3">
    <property type="entry name" value="FAD-BINDING MONOOXYGENASE"/>
    <property type="match status" value="1"/>
</dbReference>
<evidence type="ECO:0000313" key="3">
    <source>
        <dbReference type="EMBL" id="GAA3930984.1"/>
    </source>
</evidence>
<accession>A0ABP7MXV9</accession>
<dbReference type="Proteomes" id="UP001501591">
    <property type="component" value="Unassembled WGS sequence"/>
</dbReference>
<dbReference type="NCBIfam" id="NF004829">
    <property type="entry name" value="PRK06183.1-3"/>
    <property type="match status" value="1"/>
</dbReference>
<protein>
    <submittedName>
        <fullName evidence="3">Bifunctional 3-(3-hydroxy-phenyl)propionate/3-hydroxycinnamic acid hydroxylase</fullName>
    </submittedName>
</protein>
<dbReference type="InterPro" id="IPR002938">
    <property type="entry name" value="FAD-bd"/>
</dbReference>
<evidence type="ECO:0000313" key="4">
    <source>
        <dbReference type="Proteomes" id="UP001501591"/>
    </source>
</evidence>
<dbReference type="Gene3D" id="3.50.50.60">
    <property type="entry name" value="FAD/NAD(P)-binding domain"/>
    <property type="match status" value="1"/>
</dbReference>
<name>A0ABP7MXV9_9MICO</name>
<dbReference type="Pfam" id="PF01494">
    <property type="entry name" value="FAD_binding_3"/>
    <property type="match status" value="1"/>
</dbReference>
<dbReference type="PANTHER" id="PTHR43476">
    <property type="entry name" value="3-(3-HYDROXY-PHENYL)PROPIONATE/3-HYDROXYCINNAMIC ACID HYDROXYLASE"/>
    <property type="match status" value="1"/>
</dbReference>
<dbReference type="PRINTS" id="PR00420">
    <property type="entry name" value="RNGMNOXGNASE"/>
</dbReference>
<evidence type="ECO:0000256" key="1">
    <source>
        <dbReference type="ARBA" id="ARBA00023002"/>
    </source>
</evidence>
<keyword evidence="4" id="KW-1185">Reference proteome</keyword>
<feature type="domain" description="FAD-binding" evidence="2">
    <location>
        <begin position="13"/>
        <end position="348"/>
    </location>
</feature>
<dbReference type="InterPro" id="IPR050631">
    <property type="entry name" value="PheA/TfdB_FAD_monoxygenase"/>
</dbReference>
<dbReference type="InterPro" id="IPR036188">
    <property type="entry name" value="FAD/NAD-bd_sf"/>
</dbReference>
<dbReference type="RefSeq" id="WP_344818106.1">
    <property type="nucleotide sequence ID" value="NZ_BAABCP010000001.1"/>
</dbReference>
<dbReference type="Gene3D" id="3.30.9.10">
    <property type="entry name" value="D-Amino Acid Oxidase, subunit A, domain 2"/>
    <property type="match status" value="1"/>
</dbReference>
<comment type="caution">
    <text evidence="3">The sequence shown here is derived from an EMBL/GenBank/DDBJ whole genome shotgun (WGS) entry which is preliminary data.</text>
</comment>
<gene>
    <name evidence="3" type="ORF">GCM10022383_06930</name>
</gene>
<evidence type="ECO:0000259" key="2">
    <source>
        <dbReference type="Pfam" id="PF01494"/>
    </source>
</evidence>
<keyword evidence="1" id="KW-0560">Oxidoreductase</keyword>
<sequence>MATRDDGRFDVFDVVVVGCGPVGAVAANLLAHAGLRVLVLERGLEPMDIPRAIHFDASIMRVFQSIGMAEEIEEQCRLIERMDTYGADGQLLSSSSAGRDVDGWGAHYNFYQPALEVALTRRLETRSSVEFRRGANVVGVESDVHDVSVTWQEEGETRSARAEYVIATDGASSSVRKSLGIVLDDLGFDEPWLVVDALVADGHGLPESASQMFCDPTRPTTLVPGPGAHRRWEFMLLDGEEPDRMPDPEIVSALIGAHVDPALVTVIRASVYRFHALIAKRWQHGRVFLAGDAAHQTPPFLGQGMCHGIRDARALAWRMREVATGADPALLDTYQAEREPQVRSIVARAVQKGREICILDPARARERDRAVSERSAWGSSLDSTLTLSIDHGFVHPSLPAGTSALPQVLDEGGLLDDALPAGFVIIGEGSEGVVDASGGPGAIPRYATSSSSVRSWLRQQNAAYAIVRPDRHPYAFAADDSDLEHKLTALRGLLFPACAAGAHPGGGPLSH</sequence>
<dbReference type="SUPFAM" id="SSF51905">
    <property type="entry name" value="FAD/NAD(P)-binding domain"/>
    <property type="match status" value="1"/>
</dbReference>
<dbReference type="EMBL" id="BAABCP010000001">
    <property type="protein sequence ID" value="GAA3930984.1"/>
    <property type="molecule type" value="Genomic_DNA"/>
</dbReference>